<dbReference type="Proteomes" id="UP000065641">
    <property type="component" value="Chromosome"/>
</dbReference>
<keyword evidence="1" id="KW-0472">Membrane</keyword>
<dbReference type="AlphaFoldDB" id="A0A0S2KG85"/>
<reference evidence="3 4" key="1">
    <citation type="submission" date="2015-11" db="EMBL/GenBank/DDBJ databases">
        <authorList>
            <person name="Zhang Y."/>
            <person name="Guo Z."/>
        </authorList>
    </citation>
    <scope>NUCLEOTIDE SEQUENCE [LARGE SCALE GENOMIC DNA]</scope>
    <source>
        <strain evidence="3 4">KCTC 32221</strain>
    </source>
</reference>
<keyword evidence="1" id="KW-1133">Transmembrane helix</keyword>
<evidence type="ECO:0000259" key="2">
    <source>
        <dbReference type="PROSITE" id="PS50125"/>
    </source>
</evidence>
<dbReference type="PANTHER" id="PTHR43081">
    <property type="entry name" value="ADENYLATE CYCLASE, TERMINAL-DIFFERENTIATION SPECIFIC-RELATED"/>
    <property type="match status" value="1"/>
</dbReference>
<dbReference type="CDD" id="cd07302">
    <property type="entry name" value="CHD"/>
    <property type="match status" value="1"/>
</dbReference>
<dbReference type="Gene3D" id="3.30.70.1230">
    <property type="entry name" value="Nucleotide cyclase"/>
    <property type="match status" value="1"/>
</dbReference>
<dbReference type="PATRIC" id="fig|1249552.3.peg.2732"/>
<protein>
    <submittedName>
        <fullName evidence="3">Adenylyl cyclase class-3/4/guanylyl cyclase</fullName>
    </submittedName>
</protein>
<keyword evidence="4" id="KW-1185">Reference proteome</keyword>
<dbReference type="EMBL" id="CP013189">
    <property type="protein sequence ID" value="ALO47344.1"/>
    <property type="molecule type" value="Genomic_DNA"/>
</dbReference>
<evidence type="ECO:0000256" key="1">
    <source>
        <dbReference type="SAM" id="Phobius"/>
    </source>
</evidence>
<evidence type="ECO:0000313" key="3">
    <source>
        <dbReference type="EMBL" id="ALO47344.1"/>
    </source>
</evidence>
<dbReference type="GO" id="GO:0004016">
    <property type="term" value="F:adenylate cyclase activity"/>
    <property type="evidence" value="ECO:0007669"/>
    <property type="project" value="UniProtKB-ARBA"/>
</dbReference>
<dbReference type="SUPFAM" id="SSF55073">
    <property type="entry name" value="Nucleotide cyclase"/>
    <property type="match status" value="1"/>
</dbReference>
<dbReference type="Pfam" id="PF05226">
    <property type="entry name" value="CHASE2"/>
    <property type="match status" value="1"/>
</dbReference>
<dbReference type="Pfam" id="PF00211">
    <property type="entry name" value="Guanylate_cyc"/>
    <property type="match status" value="1"/>
</dbReference>
<gene>
    <name evidence="3" type="ORF">PS2015_2712</name>
</gene>
<dbReference type="InterPro" id="IPR001054">
    <property type="entry name" value="A/G_cyclase"/>
</dbReference>
<dbReference type="RefSeq" id="WP_058022744.1">
    <property type="nucleotide sequence ID" value="NZ_CP013189.1"/>
</dbReference>
<feature type="domain" description="Guanylate cyclase" evidence="2">
    <location>
        <begin position="484"/>
        <end position="616"/>
    </location>
</feature>
<feature type="transmembrane region" description="Helical" evidence="1">
    <location>
        <begin position="419"/>
        <end position="438"/>
    </location>
</feature>
<dbReference type="SMART" id="SM01080">
    <property type="entry name" value="CHASE2"/>
    <property type="match status" value="1"/>
</dbReference>
<organism evidence="3 4">
    <name type="scientific">Pseudohongiella spirulinae</name>
    <dbReference type="NCBI Taxonomy" id="1249552"/>
    <lineage>
        <taxon>Bacteria</taxon>
        <taxon>Pseudomonadati</taxon>
        <taxon>Pseudomonadota</taxon>
        <taxon>Gammaproteobacteria</taxon>
        <taxon>Pseudomonadales</taxon>
        <taxon>Pseudohongiellaceae</taxon>
        <taxon>Pseudohongiella</taxon>
    </lineage>
</organism>
<sequence>MLRHATKFQILVSFAIVIWVSGDQAGFWPSQLLQRLESITYDYRVQLTLDGEVDPGLVIIDIDERSIAELGQWPWPRSVIAELIDTLFAVHGMTLLGVDVVFSEPEQNQLRDSWPVLLEQFPDLPEEPPLMTGDEQLANVLASWPVVLGYYFAGLDPAYPDVLSSVGVLPPPLQLLDDDWQQLDIPWVRAERFTSNFELLQNAANSVGSGAGFFDNPVVDADGMIRRAPMVQQAANGQLYPALSLSMLLELLGNPPVQAIIETGAGVSQLEGFDVGGFLIPTDSRGIVQVPWYGPERHFNYVSAVDVLSGEVDSDLLAGSIGILGTSAPGLKDLRSTPVGAVFPGVEINISLLAGMLHQRFLSEPAYARAASTLLLVVLGSIISVAFPYLTAFRVLAAGLILMSVHILINTWMWNEGLLLAFAPVTVVLIGTTGLHLLGNYWRESQRTSQVTSLFGQYVPPELVSDMVRSDFETSLVGAEKELTVMFSDIRNFTAFSEQVSPSQLSEVMNRLLTPLTRAIHANRGTIDKYMGDAIMAFWGAPLADDAHADHALQSARDMQNALAQLNSEFKDEGLPALAMGIGVHTGPMNVGNMGSEFRMAYTVLGDNVNLGSRVEGLTKSYSLDVLTTDATVQQAPDWLFRPVDKVRVKGRRQPVMLYTPLCRRQEAGSAQKELTARTREAFDLYQDQKFALSLALWNALALDFPDDPVSKIYIERCQIFADDAPGEDWEGVWTHTSK</sequence>
<accession>A0A0S2KG85</accession>
<proteinExistence type="predicted"/>
<feature type="transmembrane region" description="Helical" evidence="1">
    <location>
        <begin position="366"/>
        <end position="388"/>
    </location>
</feature>
<dbReference type="KEGG" id="pspi:PS2015_2712"/>
<evidence type="ECO:0000313" key="4">
    <source>
        <dbReference type="Proteomes" id="UP000065641"/>
    </source>
</evidence>
<keyword evidence="1" id="KW-0812">Transmembrane</keyword>
<dbReference type="STRING" id="1249552.PS2015_2712"/>
<dbReference type="PROSITE" id="PS50125">
    <property type="entry name" value="GUANYLATE_CYCLASE_2"/>
    <property type="match status" value="1"/>
</dbReference>
<dbReference type="InterPro" id="IPR007890">
    <property type="entry name" value="CHASE2"/>
</dbReference>
<dbReference type="SMART" id="SM00044">
    <property type="entry name" value="CYCc"/>
    <property type="match status" value="1"/>
</dbReference>
<dbReference type="InterPro" id="IPR029787">
    <property type="entry name" value="Nucleotide_cyclase"/>
</dbReference>
<dbReference type="OrthoDB" id="9806704at2"/>
<dbReference type="GO" id="GO:0035556">
    <property type="term" value="P:intracellular signal transduction"/>
    <property type="evidence" value="ECO:0007669"/>
    <property type="project" value="InterPro"/>
</dbReference>
<feature type="transmembrane region" description="Helical" evidence="1">
    <location>
        <begin position="395"/>
        <end position="413"/>
    </location>
</feature>
<name>A0A0S2KG85_9GAMM</name>
<dbReference type="PANTHER" id="PTHR43081:SF1">
    <property type="entry name" value="ADENYLATE CYCLASE, TERMINAL-DIFFERENTIATION SPECIFIC"/>
    <property type="match status" value="1"/>
</dbReference>
<dbReference type="InterPro" id="IPR050697">
    <property type="entry name" value="Adenylyl/Guanylyl_Cyclase_3/4"/>
</dbReference>
<dbReference type="GO" id="GO:0006171">
    <property type="term" value="P:cAMP biosynthetic process"/>
    <property type="evidence" value="ECO:0007669"/>
    <property type="project" value="TreeGrafter"/>
</dbReference>